<evidence type="ECO:0000313" key="1">
    <source>
        <dbReference type="EMBL" id="TKR63068.1"/>
    </source>
</evidence>
<dbReference type="EMBL" id="AZBU02000010">
    <property type="protein sequence ID" value="TKR63068.1"/>
    <property type="molecule type" value="Genomic_DNA"/>
</dbReference>
<comment type="caution">
    <text evidence="1">The sequence shown here is derived from an EMBL/GenBank/DDBJ whole genome shotgun (WGS) entry which is preliminary data.</text>
</comment>
<dbReference type="Proteomes" id="UP000298663">
    <property type="component" value="Unassembled WGS sequence"/>
</dbReference>
<organism evidence="1 2">
    <name type="scientific">Steinernema carpocapsae</name>
    <name type="common">Entomopathogenic nematode</name>
    <dbReference type="NCBI Taxonomy" id="34508"/>
    <lineage>
        <taxon>Eukaryota</taxon>
        <taxon>Metazoa</taxon>
        <taxon>Ecdysozoa</taxon>
        <taxon>Nematoda</taxon>
        <taxon>Chromadorea</taxon>
        <taxon>Rhabditida</taxon>
        <taxon>Tylenchina</taxon>
        <taxon>Panagrolaimomorpha</taxon>
        <taxon>Strongyloidoidea</taxon>
        <taxon>Steinernematidae</taxon>
        <taxon>Steinernema</taxon>
    </lineage>
</organism>
<dbReference type="AlphaFoldDB" id="A0A4U5M2U6"/>
<protein>
    <submittedName>
        <fullName evidence="1">Uncharacterized protein</fullName>
    </submittedName>
</protein>
<keyword evidence="2" id="KW-1185">Reference proteome</keyword>
<reference evidence="1 2" key="1">
    <citation type="journal article" date="2015" name="Genome Biol.">
        <title>Comparative genomics of Steinernema reveals deeply conserved gene regulatory networks.</title>
        <authorList>
            <person name="Dillman A.R."/>
            <person name="Macchietto M."/>
            <person name="Porter C.F."/>
            <person name="Rogers A."/>
            <person name="Williams B."/>
            <person name="Antoshechkin I."/>
            <person name="Lee M.M."/>
            <person name="Goodwin Z."/>
            <person name="Lu X."/>
            <person name="Lewis E.E."/>
            <person name="Goodrich-Blair H."/>
            <person name="Stock S.P."/>
            <person name="Adams B.J."/>
            <person name="Sternberg P.W."/>
            <person name="Mortazavi A."/>
        </authorList>
    </citation>
    <scope>NUCLEOTIDE SEQUENCE [LARGE SCALE GENOMIC DNA]</scope>
    <source>
        <strain evidence="1 2">ALL</strain>
    </source>
</reference>
<evidence type="ECO:0000313" key="2">
    <source>
        <dbReference type="Proteomes" id="UP000298663"/>
    </source>
</evidence>
<reference evidence="1 2" key="2">
    <citation type="journal article" date="2019" name="G3 (Bethesda)">
        <title>Hybrid Assembly of the Genome of the Entomopathogenic Nematode Steinernema carpocapsae Identifies the X-Chromosome.</title>
        <authorList>
            <person name="Serra L."/>
            <person name="Macchietto M."/>
            <person name="Macias-Munoz A."/>
            <person name="McGill C.J."/>
            <person name="Rodriguez I.M."/>
            <person name="Rodriguez B."/>
            <person name="Murad R."/>
            <person name="Mortazavi A."/>
        </authorList>
    </citation>
    <scope>NUCLEOTIDE SEQUENCE [LARGE SCALE GENOMIC DNA]</scope>
    <source>
        <strain evidence="1 2">ALL</strain>
    </source>
</reference>
<gene>
    <name evidence="1" type="ORF">L596_026949</name>
</gene>
<accession>A0A4U5M2U6</accession>
<name>A0A4U5M2U6_STECR</name>
<sequence>MGKLTKFLHVSKLDHFKNALSSIVSVNHEGSVLSSCCLAVFDFVTVIFAQLSTAKDHQPVSYSDDHKTFFDDKLEGQAIKPR</sequence>
<proteinExistence type="predicted"/>